<accession>A0A9P6HLE8</accession>
<feature type="region of interest" description="Disordered" evidence="1">
    <location>
        <begin position="489"/>
        <end position="508"/>
    </location>
</feature>
<name>A0A9P6HLE8_9AGAM</name>
<dbReference type="InterPro" id="IPR037151">
    <property type="entry name" value="AlkB-like_sf"/>
</dbReference>
<gene>
    <name evidence="3" type="ORF">BJ322DRAFT_563820</name>
</gene>
<dbReference type="GO" id="GO:0051213">
    <property type="term" value="F:dioxygenase activity"/>
    <property type="evidence" value="ECO:0007669"/>
    <property type="project" value="InterPro"/>
</dbReference>
<dbReference type="AlphaFoldDB" id="A0A9P6HLE8"/>
<dbReference type="PANTHER" id="PTHR31212:SF4">
    <property type="entry name" value="ALPHA-KETOGLUTARATE-DEPENDENT DIOXYGENASE ALKB HOMOLOG 3"/>
    <property type="match status" value="1"/>
</dbReference>
<protein>
    <recommendedName>
        <fullName evidence="2">Fe2OG dioxygenase domain-containing protein</fullName>
    </recommendedName>
</protein>
<dbReference type="InterPro" id="IPR005123">
    <property type="entry name" value="Oxoglu/Fe-dep_dioxygenase_dom"/>
</dbReference>
<feature type="compositionally biased region" description="Polar residues" evidence="1">
    <location>
        <begin position="77"/>
        <end position="98"/>
    </location>
</feature>
<dbReference type="Gene3D" id="2.60.120.590">
    <property type="entry name" value="Alpha-ketoglutarate-dependent dioxygenase AlkB-like"/>
    <property type="match status" value="1"/>
</dbReference>
<dbReference type="PANTHER" id="PTHR31212">
    <property type="entry name" value="ALPHA-KETOGLUTARATE-DEPENDENT DIOXYGENASE ALKB HOMOLOG 3"/>
    <property type="match status" value="1"/>
</dbReference>
<dbReference type="PROSITE" id="PS51471">
    <property type="entry name" value="FE2OG_OXY"/>
    <property type="match status" value="1"/>
</dbReference>
<reference evidence="3" key="1">
    <citation type="journal article" date="2020" name="Nat. Commun.">
        <title>Large-scale genome sequencing of mycorrhizal fungi provides insights into the early evolution of symbiotic traits.</title>
        <authorList>
            <person name="Miyauchi S."/>
            <person name="Kiss E."/>
            <person name="Kuo A."/>
            <person name="Drula E."/>
            <person name="Kohler A."/>
            <person name="Sanchez-Garcia M."/>
            <person name="Morin E."/>
            <person name="Andreopoulos B."/>
            <person name="Barry K.W."/>
            <person name="Bonito G."/>
            <person name="Buee M."/>
            <person name="Carver A."/>
            <person name="Chen C."/>
            <person name="Cichocki N."/>
            <person name="Clum A."/>
            <person name="Culley D."/>
            <person name="Crous P.W."/>
            <person name="Fauchery L."/>
            <person name="Girlanda M."/>
            <person name="Hayes R.D."/>
            <person name="Keri Z."/>
            <person name="LaButti K."/>
            <person name="Lipzen A."/>
            <person name="Lombard V."/>
            <person name="Magnuson J."/>
            <person name="Maillard F."/>
            <person name="Murat C."/>
            <person name="Nolan M."/>
            <person name="Ohm R.A."/>
            <person name="Pangilinan J."/>
            <person name="Pereira M.F."/>
            <person name="Perotto S."/>
            <person name="Peter M."/>
            <person name="Pfister S."/>
            <person name="Riley R."/>
            <person name="Sitrit Y."/>
            <person name="Stielow J.B."/>
            <person name="Szollosi G."/>
            <person name="Zifcakova L."/>
            <person name="Stursova M."/>
            <person name="Spatafora J.W."/>
            <person name="Tedersoo L."/>
            <person name="Vaario L.M."/>
            <person name="Yamada A."/>
            <person name="Yan M."/>
            <person name="Wang P."/>
            <person name="Xu J."/>
            <person name="Bruns T."/>
            <person name="Baldrian P."/>
            <person name="Vilgalys R."/>
            <person name="Dunand C."/>
            <person name="Henrissat B."/>
            <person name="Grigoriev I.V."/>
            <person name="Hibbett D."/>
            <person name="Nagy L.G."/>
            <person name="Martin F.M."/>
        </authorList>
    </citation>
    <scope>NUCLEOTIDE SEQUENCE</scope>
    <source>
        <strain evidence="3">UH-Tt-Lm1</strain>
    </source>
</reference>
<feature type="region of interest" description="Disordered" evidence="1">
    <location>
        <begin position="46"/>
        <end position="153"/>
    </location>
</feature>
<feature type="compositionally biased region" description="Low complexity" evidence="1">
    <location>
        <begin position="138"/>
        <end position="153"/>
    </location>
</feature>
<evidence type="ECO:0000313" key="3">
    <source>
        <dbReference type="EMBL" id="KAF9789877.1"/>
    </source>
</evidence>
<dbReference type="EMBL" id="WIUZ02000003">
    <property type="protein sequence ID" value="KAF9789877.1"/>
    <property type="molecule type" value="Genomic_DNA"/>
</dbReference>
<dbReference type="Proteomes" id="UP000736335">
    <property type="component" value="Unassembled WGS sequence"/>
</dbReference>
<dbReference type="OrthoDB" id="545910at2759"/>
<reference evidence="3" key="2">
    <citation type="submission" date="2020-11" db="EMBL/GenBank/DDBJ databases">
        <authorList>
            <consortium name="DOE Joint Genome Institute"/>
            <person name="Kuo A."/>
            <person name="Miyauchi S."/>
            <person name="Kiss E."/>
            <person name="Drula E."/>
            <person name="Kohler A."/>
            <person name="Sanchez-Garcia M."/>
            <person name="Andreopoulos B."/>
            <person name="Barry K.W."/>
            <person name="Bonito G."/>
            <person name="Buee M."/>
            <person name="Carver A."/>
            <person name="Chen C."/>
            <person name="Cichocki N."/>
            <person name="Clum A."/>
            <person name="Culley D."/>
            <person name="Crous P.W."/>
            <person name="Fauchery L."/>
            <person name="Girlanda M."/>
            <person name="Hayes R."/>
            <person name="Keri Z."/>
            <person name="Labutti K."/>
            <person name="Lipzen A."/>
            <person name="Lombard V."/>
            <person name="Magnuson J."/>
            <person name="Maillard F."/>
            <person name="Morin E."/>
            <person name="Murat C."/>
            <person name="Nolan M."/>
            <person name="Ohm R."/>
            <person name="Pangilinan J."/>
            <person name="Pereira M."/>
            <person name="Perotto S."/>
            <person name="Peter M."/>
            <person name="Riley R."/>
            <person name="Sitrit Y."/>
            <person name="Stielow B."/>
            <person name="Szollosi G."/>
            <person name="Zifcakova L."/>
            <person name="Stursova M."/>
            <person name="Spatafora J.W."/>
            <person name="Tedersoo L."/>
            <person name="Vaario L.-M."/>
            <person name="Yamada A."/>
            <person name="Yan M."/>
            <person name="Wang P."/>
            <person name="Xu J."/>
            <person name="Bruns T."/>
            <person name="Baldrian P."/>
            <person name="Vilgalys R."/>
            <person name="Henrissat B."/>
            <person name="Grigoriev I.V."/>
            <person name="Hibbett D."/>
            <person name="Nagy L.G."/>
            <person name="Martin F.M."/>
        </authorList>
    </citation>
    <scope>NUCLEOTIDE SEQUENCE</scope>
    <source>
        <strain evidence="3">UH-Tt-Lm1</strain>
    </source>
</reference>
<sequence length="508" mass="56863">MENDTETLLVMLSSLLPESHQYIDQGSLLETLLDCEGNVEEAAKLISQSTSRAAGQASSSTKNKRKRHSGLDGWLKQQPSTTSPPSKRVNSGDMSTRTLGVKVPAQDHREHTSPSTSLKVKGSGKPNSTGNALARLKPPSTSATPETTPQLPPLTLGTPEMVANHTTCTLHPRVLPPELAIKLFETMLTEAENWDRNRFWLFERAVESPHKNSFYVRDMSAVAGYDQDDGISDLEWKEAAHYWTQFGAADPIPFPKLMEEACRLLEDVVNVEMRKRKQFDLEWGGNRRWIANVAAANCYEGAKENVGFHSDGLTYLGPYPTIASLSLGVSRLFRLREVIPKSEEATRKPRSFNVPLAHNSLLIMHPPTQEVSKHAIIPQTVIDTFRYRPSSCSPSTSLLNDDPESQLESSNCRINITFRFFRPDFRPLTIPRCKCGEATILRPDMRGKRDKDGRLDRYWWACQAGKKIENEGKDCGMWKEMNAMAEGRGPFVGDSAMREDSTRNANTN</sequence>
<dbReference type="InterPro" id="IPR027450">
    <property type="entry name" value="AlkB-like"/>
</dbReference>
<keyword evidence="4" id="KW-1185">Reference proteome</keyword>
<proteinExistence type="predicted"/>
<evidence type="ECO:0000256" key="1">
    <source>
        <dbReference type="SAM" id="MobiDB-lite"/>
    </source>
</evidence>
<organism evidence="3 4">
    <name type="scientific">Thelephora terrestris</name>
    <dbReference type="NCBI Taxonomy" id="56493"/>
    <lineage>
        <taxon>Eukaryota</taxon>
        <taxon>Fungi</taxon>
        <taxon>Dikarya</taxon>
        <taxon>Basidiomycota</taxon>
        <taxon>Agaricomycotina</taxon>
        <taxon>Agaricomycetes</taxon>
        <taxon>Thelephorales</taxon>
        <taxon>Thelephoraceae</taxon>
        <taxon>Thelephora</taxon>
    </lineage>
</organism>
<evidence type="ECO:0000259" key="2">
    <source>
        <dbReference type="PROSITE" id="PS51471"/>
    </source>
</evidence>
<evidence type="ECO:0000313" key="4">
    <source>
        <dbReference type="Proteomes" id="UP000736335"/>
    </source>
</evidence>
<feature type="compositionally biased region" description="Polar residues" evidence="1">
    <location>
        <begin position="46"/>
        <end position="61"/>
    </location>
</feature>
<dbReference type="GO" id="GO:0006307">
    <property type="term" value="P:DNA alkylation repair"/>
    <property type="evidence" value="ECO:0007669"/>
    <property type="project" value="InterPro"/>
</dbReference>
<comment type="caution">
    <text evidence="3">The sequence shown here is derived from an EMBL/GenBank/DDBJ whole genome shotgun (WGS) entry which is preliminary data.</text>
</comment>
<dbReference type="SUPFAM" id="SSF51197">
    <property type="entry name" value="Clavaminate synthase-like"/>
    <property type="match status" value="1"/>
</dbReference>
<dbReference type="Pfam" id="PF13532">
    <property type="entry name" value="2OG-FeII_Oxy_2"/>
    <property type="match status" value="1"/>
</dbReference>
<feature type="domain" description="Fe2OG dioxygenase" evidence="2">
    <location>
        <begin position="290"/>
        <end position="422"/>
    </location>
</feature>
<dbReference type="InterPro" id="IPR032854">
    <property type="entry name" value="ALKBH3"/>
</dbReference>